<dbReference type="InterPro" id="IPR052190">
    <property type="entry name" value="Euk-Arch_PrmC-MTase"/>
</dbReference>
<keyword evidence="6" id="KW-0539">Nucleus</keyword>
<proteinExistence type="inferred from homology"/>
<evidence type="ECO:0000256" key="16">
    <source>
        <dbReference type="ARBA" id="ARBA00093667"/>
    </source>
</evidence>
<dbReference type="AlphaFoldDB" id="A0A336LKF6"/>
<keyword evidence="5" id="KW-0949">S-adenosyl-L-methionine</keyword>
<dbReference type="GO" id="GO:0032259">
    <property type="term" value="P:methylation"/>
    <property type="evidence" value="ECO:0007669"/>
    <property type="project" value="UniProtKB-KW"/>
</dbReference>
<dbReference type="Gene3D" id="3.40.50.150">
    <property type="entry name" value="Vaccinia Virus protein VP39"/>
    <property type="match status" value="1"/>
</dbReference>
<dbReference type="CDD" id="cd02440">
    <property type="entry name" value="AdoMet_MTases"/>
    <property type="match status" value="1"/>
</dbReference>
<evidence type="ECO:0000256" key="1">
    <source>
        <dbReference type="ARBA" id="ARBA00004123"/>
    </source>
</evidence>
<evidence type="ECO:0000256" key="15">
    <source>
        <dbReference type="ARBA" id="ARBA00093624"/>
    </source>
</evidence>
<dbReference type="SUPFAM" id="SSF53335">
    <property type="entry name" value="S-adenosyl-L-methionine-dependent methyltransferases"/>
    <property type="match status" value="1"/>
</dbReference>
<evidence type="ECO:0000256" key="8">
    <source>
        <dbReference type="ARBA" id="ARBA00050903"/>
    </source>
</evidence>
<evidence type="ECO:0000256" key="14">
    <source>
        <dbReference type="ARBA" id="ARBA00083337"/>
    </source>
</evidence>
<evidence type="ECO:0000256" key="7">
    <source>
        <dbReference type="ARBA" id="ARBA00048619"/>
    </source>
</evidence>
<keyword evidence="3" id="KW-0489">Methyltransferase</keyword>
<evidence type="ECO:0000313" key="18">
    <source>
        <dbReference type="EMBL" id="SSX18440.1"/>
    </source>
</evidence>
<dbReference type="InterPro" id="IPR007848">
    <property type="entry name" value="Small_mtfrase_dom"/>
</dbReference>
<comment type="function">
    <text evidence="9">Methyltransferase that can methylate proteins and, to a lower extent, arsenic. Catalytic subunit of a heterodimer with TRMT112, which monomethylates 'Lys-12' of histone H4 (H4K12me1), a modification present at the promoters of numerous genes encoding cell cycle regulators. Catalytic subunit of a heterodimer with TRMT112, which catalyzes N5-methylation of Glu residue of proteins with a Gly-Gln-Xaa-Xaa-Xaa-Arg motif. Methylates ETF1 on 'Gln-185'; ETF1 needs to be complexed to ERF3 in its GTP-bound form to be efficiently methylated. May also play a role in the modulation of arsenic-induced toxicity by mediating the conversion of monomethylarsonous acid (3+) into the less toxic dimethylarsonic acid. It however only plays a limited role in arsenic metabolism compared with AS3MT.</text>
</comment>
<comment type="subunit">
    <text evidence="10">Heterodimer; heterodimerization with TRMT112 is required for S-adenosyl-L-methionine-binding.</text>
</comment>
<comment type="subcellular location">
    <subcellularLocation>
        <location evidence="1">Nucleus</location>
    </subcellularLocation>
</comment>
<dbReference type="EMBL" id="UFQT01000038">
    <property type="protein sequence ID" value="SSX18440.1"/>
    <property type="molecule type" value="Genomic_DNA"/>
</dbReference>
<evidence type="ECO:0000259" key="17">
    <source>
        <dbReference type="Pfam" id="PF05175"/>
    </source>
</evidence>
<comment type="similarity">
    <text evidence="2">Belongs to the eukaryotic/archaeal PrmC-related family.</text>
</comment>
<evidence type="ECO:0000256" key="12">
    <source>
        <dbReference type="ARBA" id="ARBA00076540"/>
    </source>
</evidence>
<dbReference type="InterPro" id="IPR004557">
    <property type="entry name" value="PrmC-related"/>
</dbReference>
<evidence type="ECO:0000256" key="13">
    <source>
        <dbReference type="ARBA" id="ARBA00080992"/>
    </source>
</evidence>
<dbReference type="InterPro" id="IPR029063">
    <property type="entry name" value="SAM-dependent_MTases_sf"/>
</dbReference>
<dbReference type="OMA" id="PTICVEL"/>
<evidence type="ECO:0000256" key="11">
    <source>
        <dbReference type="ARBA" id="ARBA00075330"/>
    </source>
</evidence>
<dbReference type="GO" id="GO:0035657">
    <property type="term" value="C:eRF1 methyltransferase complex"/>
    <property type="evidence" value="ECO:0007669"/>
    <property type="project" value="TreeGrafter"/>
</dbReference>
<evidence type="ECO:0000256" key="10">
    <source>
        <dbReference type="ARBA" id="ARBA00062344"/>
    </source>
</evidence>
<gene>
    <name evidence="18" type="primary">CSON009717</name>
</gene>
<dbReference type="PROSITE" id="PS00092">
    <property type="entry name" value="N6_MTASE"/>
    <property type="match status" value="1"/>
</dbReference>
<dbReference type="Pfam" id="PF14712">
    <property type="entry name" value="Snapin_Pallidin"/>
    <property type="match status" value="1"/>
</dbReference>
<dbReference type="GO" id="GO:0003676">
    <property type="term" value="F:nucleic acid binding"/>
    <property type="evidence" value="ECO:0007669"/>
    <property type="project" value="InterPro"/>
</dbReference>
<dbReference type="GO" id="GO:0036009">
    <property type="term" value="F:protein-glutamine N-methyltransferase activity"/>
    <property type="evidence" value="ECO:0007669"/>
    <property type="project" value="UniProtKB-ARBA"/>
</dbReference>
<evidence type="ECO:0000256" key="2">
    <source>
        <dbReference type="ARBA" id="ARBA00006149"/>
    </source>
</evidence>
<feature type="domain" description="Methyltransferase small" evidence="17">
    <location>
        <begin position="116"/>
        <end position="223"/>
    </location>
</feature>
<evidence type="ECO:0000256" key="5">
    <source>
        <dbReference type="ARBA" id="ARBA00022691"/>
    </source>
</evidence>
<reference evidence="18" key="1">
    <citation type="submission" date="2018-07" db="EMBL/GenBank/DDBJ databases">
        <authorList>
            <person name="Quirk P.G."/>
            <person name="Krulwich T.A."/>
        </authorList>
    </citation>
    <scope>NUCLEOTIDE SEQUENCE</scope>
</reference>
<comment type="catalytic activity">
    <reaction evidence="8">
        <text>methylarsonous acid + S-adenosyl-L-methionine = dimethylarsinate + S-adenosyl-L-homocysteine + 2 H(+)</text>
        <dbReference type="Rhea" id="RHEA:11684"/>
        <dbReference type="ChEBI" id="CHEBI:15378"/>
        <dbReference type="ChEBI" id="CHEBI:16223"/>
        <dbReference type="ChEBI" id="CHEBI:17826"/>
        <dbReference type="ChEBI" id="CHEBI:57856"/>
        <dbReference type="ChEBI" id="CHEBI:59789"/>
    </reaction>
</comment>
<dbReference type="FunFam" id="3.40.50.150:FF:000077">
    <property type="entry name" value="HemK methyltransferase family member 2"/>
    <property type="match status" value="1"/>
</dbReference>
<protein>
    <recommendedName>
        <fullName evidence="15">Methyltransferase HEMK2</fullName>
    </recommendedName>
    <alternativeName>
        <fullName evidence="14">HemK methyltransferase family member 2</fullName>
    </alternativeName>
    <alternativeName>
        <fullName evidence="12">Lysine N-methyltransferase 9</fullName>
    </alternativeName>
    <alternativeName>
        <fullName evidence="11">Methylarsonite methyltransferase N6AMT1</fullName>
    </alternativeName>
    <alternativeName>
        <fullName evidence="16">Methyltransferase N6AMT1</fullName>
    </alternativeName>
    <alternativeName>
        <fullName evidence="13">Protein N(5)-glutamine methyltransferase</fullName>
    </alternativeName>
</protein>
<dbReference type="PANTHER" id="PTHR45875:SF1">
    <property type="entry name" value="METHYLTRANSFERASE N6AMT1"/>
    <property type="match status" value="1"/>
</dbReference>
<dbReference type="Pfam" id="PF05175">
    <property type="entry name" value="MTS"/>
    <property type="match status" value="1"/>
</dbReference>
<name>A0A336LKF6_CULSO</name>
<evidence type="ECO:0000256" key="6">
    <source>
        <dbReference type="ARBA" id="ARBA00023242"/>
    </source>
</evidence>
<organism evidence="18">
    <name type="scientific">Culicoides sonorensis</name>
    <name type="common">Biting midge</name>
    <dbReference type="NCBI Taxonomy" id="179676"/>
    <lineage>
        <taxon>Eukaryota</taxon>
        <taxon>Metazoa</taxon>
        <taxon>Ecdysozoa</taxon>
        <taxon>Arthropoda</taxon>
        <taxon>Hexapoda</taxon>
        <taxon>Insecta</taxon>
        <taxon>Pterygota</taxon>
        <taxon>Neoptera</taxon>
        <taxon>Endopterygota</taxon>
        <taxon>Diptera</taxon>
        <taxon>Nematocera</taxon>
        <taxon>Chironomoidea</taxon>
        <taxon>Ceratopogonidae</taxon>
        <taxon>Ceratopogoninae</taxon>
        <taxon>Culicoides</taxon>
        <taxon>Monoculicoides</taxon>
    </lineage>
</organism>
<dbReference type="InterPro" id="IPR028119">
    <property type="entry name" value="Snapin/Pallidin/Snn1"/>
</dbReference>
<dbReference type="GO" id="GO:0005634">
    <property type="term" value="C:nucleus"/>
    <property type="evidence" value="ECO:0007669"/>
    <property type="project" value="UniProtKB-SubCell"/>
</dbReference>
<dbReference type="VEuPathDB" id="VectorBase:CSON009717"/>
<sequence>MMDNESDTSTSLETENFCDNPTRDILAEGFLRLLKPIVDDLEEKVKNTRLQQYDLQRQLQKTLSECYRLSRRDDRNNQDIEAYIIIYQKIMDTPSTSHITSAEFEEVYEPAEDSFLLLDALEKDMNEILSKRPTICVELGSGSGIIITALSKLVCANSHCIAVDISSFACKITKRTGSANNAVVDVLNMNLLSSIKDHSIDLLVFNPPYVPSRVDTDTVERQLEQESVENSSDNLIRTWAGGVNGREVIDHVVEEIDRVLAPNGTFYLLLLKENRPDEIIKDLKCRKFKAEVFMERRIIGEQLVILKIIKRNS</sequence>
<evidence type="ECO:0000256" key="4">
    <source>
        <dbReference type="ARBA" id="ARBA00022679"/>
    </source>
</evidence>
<dbReference type="InterPro" id="IPR002052">
    <property type="entry name" value="DNA_methylase_N6_adenine_CS"/>
</dbReference>
<dbReference type="PANTHER" id="PTHR45875">
    <property type="entry name" value="METHYLTRANSFERASE N6AMT1"/>
    <property type="match status" value="1"/>
</dbReference>
<accession>A0A336LKF6</accession>
<evidence type="ECO:0000256" key="9">
    <source>
        <dbReference type="ARBA" id="ARBA00053180"/>
    </source>
</evidence>
<comment type="catalytic activity">
    <reaction evidence="7">
        <text>L-lysyl-[histone] + S-adenosyl-L-methionine = N(6)-methyl-L-lysyl-[histone] + S-adenosyl-L-homocysteine + H(+)</text>
        <dbReference type="Rhea" id="RHEA:10024"/>
        <dbReference type="Rhea" id="RHEA-COMP:9845"/>
        <dbReference type="Rhea" id="RHEA-COMP:9846"/>
        <dbReference type="ChEBI" id="CHEBI:15378"/>
        <dbReference type="ChEBI" id="CHEBI:29969"/>
        <dbReference type="ChEBI" id="CHEBI:57856"/>
        <dbReference type="ChEBI" id="CHEBI:59789"/>
        <dbReference type="ChEBI" id="CHEBI:61929"/>
    </reaction>
    <physiologicalReaction direction="left-to-right" evidence="7">
        <dbReference type="Rhea" id="RHEA:10025"/>
    </physiologicalReaction>
</comment>
<dbReference type="NCBIfam" id="TIGR00537">
    <property type="entry name" value="hemK_rel_arch"/>
    <property type="match status" value="1"/>
</dbReference>
<keyword evidence="4" id="KW-0808">Transferase</keyword>
<evidence type="ECO:0000256" key="3">
    <source>
        <dbReference type="ARBA" id="ARBA00022603"/>
    </source>
</evidence>